<evidence type="ECO:0000313" key="2">
    <source>
        <dbReference type="EMBL" id="VAW63795.1"/>
    </source>
</evidence>
<feature type="domain" description="Cyclic-phosphate processing Receiver" evidence="1">
    <location>
        <begin position="14"/>
        <end position="99"/>
    </location>
</feature>
<dbReference type="EMBL" id="UOFI01000050">
    <property type="protein sequence ID" value="VAW63795.1"/>
    <property type="molecule type" value="Genomic_DNA"/>
</dbReference>
<dbReference type="AlphaFoldDB" id="A0A3B0X654"/>
<proteinExistence type="predicted"/>
<protein>
    <recommendedName>
        <fullName evidence="1">Cyclic-phosphate processing Receiver domain-containing protein</fullName>
    </recommendedName>
</protein>
<gene>
    <name evidence="2" type="ORF">MNBD_GAMMA09-1104</name>
</gene>
<accession>A0A3B0X654</accession>
<sequence>MFHNRYSIYKVENMKVYLDDLRKAPEGWTHVYWPDEAITFLKTGQVEEISLDHDLGDDERGTGYDVVLWIEEAVATEGFYPPKIVVHSANSSARAKMELGIASIMKFAKQLKSSKNKSPL</sequence>
<evidence type="ECO:0000259" key="1">
    <source>
        <dbReference type="Pfam" id="PF20274"/>
    </source>
</evidence>
<name>A0A3B0X654_9ZZZZ</name>
<dbReference type="Pfam" id="PF20274">
    <property type="entry name" value="cREC_REC"/>
    <property type="match status" value="1"/>
</dbReference>
<dbReference type="InterPro" id="IPR046909">
    <property type="entry name" value="cREC_REC"/>
</dbReference>
<organism evidence="2">
    <name type="scientific">hydrothermal vent metagenome</name>
    <dbReference type="NCBI Taxonomy" id="652676"/>
    <lineage>
        <taxon>unclassified sequences</taxon>
        <taxon>metagenomes</taxon>
        <taxon>ecological metagenomes</taxon>
    </lineage>
</organism>
<reference evidence="2" key="1">
    <citation type="submission" date="2018-06" db="EMBL/GenBank/DDBJ databases">
        <authorList>
            <person name="Zhirakovskaya E."/>
        </authorList>
    </citation>
    <scope>NUCLEOTIDE SEQUENCE</scope>
</reference>